<evidence type="ECO:0000256" key="7">
    <source>
        <dbReference type="ARBA" id="ARBA00023160"/>
    </source>
</evidence>
<evidence type="ECO:0000256" key="3">
    <source>
        <dbReference type="ARBA" id="ARBA00022516"/>
    </source>
</evidence>
<name>A0ABD1LUZ8_9FABA</name>
<dbReference type="PROSITE" id="PS00606">
    <property type="entry name" value="KS3_1"/>
    <property type="match status" value="1"/>
</dbReference>
<dbReference type="GO" id="GO:0004315">
    <property type="term" value="F:3-oxoacyl-[acyl-carrier-protein] synthase activity"/>
    <property type="evidence" value="ECO:0007669"/>
    <property type="project" value="UniProtKB-EC"/>
</dbReference>
<evidence type="ECO:0000256" key="2">
    <source>
        <dbReference type="ARBA" id="ARBA00013191"/>
    </source>
</evidence>
<dbReference type="Gene3D" id="3.40.47.10">
    <property type="match status" value="2"/>
</dbReference>
<dbReference type="EMBL" id="JBGMDY010000007">
    <property type="protein sequence ID" value="KAL2327356.1"/>
    <property type="molecule type" value="Genomic_DNA"/>
</dbReference>
<dbReference type="InterPro" id="IPR014031">
    <property type="entry name" value="Ketoacyl_synth_C"/>
</dbReference>
<comment type="caution">
    <text evidence="12">The sequence shown here is derived from an EMBL/GenBank/DDBJ whole genome shotgun (WGS) entry which is preliminary data.</text>
</comment>
<keyword evidence="6" id="KW-0443">Lipid metabolism</keyword>
<dbReference type="InterPro" id="IPR020841">
    <property type="entry name" value="PKS_Beta-ketoAc_synthase_dom"/>
</dbReference>
<reference evidence="12 13" key="1">
    <citation type="submission" date="2024-08" db="EMBL/GenBank/DDBJ databases">
        <title>Insights into the chromosomal genome structure of Flemingia macrophylla.</title>
        <authorList>
            <person name="Ding Y."/>
            <person name="Zhao Y."/>
            <person name="Bi W."/>
            <person name="Wu M."/>
            <person name="Zhao G."/>
            <person name="Gong Y."/>
            <person name="Li W."/>
            <person name="Zhang P."/>
        </authorList>
    </citation>
    <scope>NUCLEOTIDE SEQUENCE [LARGE SCALE GENOMIC DNA]</scope>
    <source>
        <strain evidence="12">DYQJB</strain>
        <tissue evidence="12">Leaf</tissue>
    </source>
</reference>
<keyword evidence="13" id="KW-1185">Reference proteome</keyword>
<feature type="active site" description="For beta-ketoacyl synthase activity" evidence="9">
    <location>
        <position position="156"/>
    </location>
</feature>
<keyword evidence="5" id="KW-0276">Fatty acid metabolism</keyword>
<evidence type="ECO:0000256" key="1">
    <source>
        <dbReference type="ARBA" id="ARBA00008467"/>
    </source>
</evidence>
<dbReference type="GO" id="GO:0006633">
    <property type="term" value="P:fatty acid biosynthetic process"/>
    <property type="evidence" value="ECO:0007669"/>
    <property type="project" value="UniProtKB-KW"/>
</dbReference>
<dbReference type="PIRSF" id="PIRSF000447">
    <property type="entry name" value="KAS_II"/>
    <property type="match status" value="1"/>
</dbReference>
<dbReference type="Proteomes" id="UP001603857">
    <property type="component" value="Unassembled WGS sequence"/>
</dbReference>
<dbReference type="InterPro" id="IPR014030">
    <property type="entry name" value="Ketoacyl_synth_N"/>
</dbReference>
<evidence type="ECO:0000256" key="6">
    <source>
        <dbReference type="ARBA" id="ARBA00023098"/>
    </source>
</evidence>
<protein>
    <recommendedName>
        <fullName evidence="2">beta-ketoacyl-[acyl-carrier-protein] synthase I</fullName>
        <ecNumber evidence="2">2.3.1.41</ecNumber>
    </recommendedName>
</protein>
<keyword evidence="3" id="KW-0444">Lipid biosynthesis</keyword>
<evidence type="ECO:0000256" key="8">
    <source>
        <dbReference type="ARBA" id="ARBA00023315"/>
    </source>
</evidence>
<evidence type="ECO:0000259" key="11">
    <source>
        <dbReference type="PROSITE" id="PS52004"/>
    </source>
</evidence>
<dbReference type="PROSITE" id="PS52004">
    <property type="entry name" value="KS3_2"/>
    <property type="match status" value="1"/>
</dbReference>
<dbReference type="CDD" id="cd00834">
    <property type="entry name" value="KAS_I_II"/>
    <property type="match status" value="1"/>
</dbReference>
<keyword evidence="8" id="KW-0012">Acyltransferase</keyword>
<evidence type="ECO:0000256" key="4">
    <source>
        <dbReference type="ARBA" id="ARBA00022679"/>
    </source>
</evidence>
<dbReference type="InterPro" id="IPR016039">
    <property type="entry name" value="Thiolase-like"/>
</dbReference>
<evidence type="ECO:0000256" key="5">
    <source>
        <dbReference type="ARBA" id="ARBA00022832"/>
    </source>
</evidence>
<dbReference type="AlphaFoldDB" id="A0ABD1LUZ8"/>
<proteinExistence type="inferred from homology"/>
<dbReference type="NCBIfam" id="NF005589">
    <property type="entry name" value="PRK07314.1"/>
    <property type="match status" value="1"/>
</dbReference>
<dbReference type="InterPro" id="IPR017568">
    <property type="entry name" value="3-oxoacyl-ACP_synth-2"/>
</dbReference>
<comment type="similarity">
    <text evidence="1 10">Belongs to the thiolase-like superfamily. Beta-ketoacyl-ACP synthases family.</text>
</comment>
<evidence type="ECO:0000256" key="9">
    <source>
        <dbReference type="PIRSR" id="PIRSR000447-1"/>
    </source>
</evidence>
<dbReference type="PANTHER" id="PTHR11712:SF332">
    <property type="entry name" value="3-OXOACYL-[ACYL-CARRIER-PROTEIN] SYNTHASE II, CHLOROPLASTIC"/>
    <property type="match status" value="1"/>
</dbReference>
<dbReference type="InterPro" id="IPR018201">
    <property type="entry name" value="Ketoacyl_synth_AS"/>
</dbReference>
<dbReference type="SMART" id="SM00825">
    <property type="entry name" value="PKS_KS"/>
    <property type="match status" value="1"/>
</dbReference>
<organism evidence="12 13">
    <name type="scientific">Flemingia macrophylla</name>
    <dbReference type="NCBI Taxonomy" id="520843"/>
    <lineage>
        <taxon>Eukaryota</taxon>
        <taxon>Viridiplantae</taxon>
        <taxon>Streptophyta</taxon>
        <taxon>Embryophyta</taxon>
        <taxon>Tracheophyta</taxon>
        <taxon>Spermatophyta</taxon>
        <taxon>Magnoliopsida</taxon>
        <taxon>eudicotyledons</taxon>
        <taxon>Gunneridae</taxon>
        <taxon>Pentapetalae</taxon>
        <taxon>rosids</taxon>
        <taxon>fabids</taxon>
        <taxon>Fabales</taxon>
        <taxon>Fabaceae</taxon>
        <taxon>Papilionoideae</taxon>
        <taxon>50 kb inversion clade</taxon>
        <taxon>NPAAA clade</taxon>
        <taxon>indigoferoid/millettioid clade</taxon>
        <taxon>Phaseoleae</taxon>
        <taxon>Flemingia</taxon>
    </lineage>
</organism>
<sequence length="383" mass="40630">MGVVTPLGHDLDVFYNSLLEGVSGISEIDSFDCAEFPTRIAGEIKSFSSDDWVSPKLAKRMDKFMKYLLTAGKKALVDGGVTQDVLNGLNKVKCGILIGSAMGGMSVVNDGYEDLQVSYKKINPFSIPFALTNMGSAILAMDLGWMGPNYSISTACATSNFCILNAANHILQGEANLMLCGGSDGVIAPIGLGGFVACRALSQRNSDPTKASRPWDTNRDGFVLGEGAGVLLLEELEHAKNRGANIYAEFLGGSFTCDAYHVTEPHPDGAGIIQCIEKALAHSGVSREDVNYINAHAASTPAGDLKEYQALIHCFGQNPHLRINSTKCMTGHLLGATGGVEAVATIQTPKCYDSLPSSPCTQAIRTGIVHPNINLENLDEGVI</sequence>
<dbReference type="InterPro" id="IPR000794">
    <property type="entry name" value="Beta-ketoacyl_synthase"/>
</dbReference>
<feature type="domain" description="Ketosynthase family 3 (KS3)" evidence="11">
    <location>
        <begin position="1"/>
        <end position="383"/>
    </location>
</feature>
<dbReference type="Pfam" id="PF02801">
    <property type="entry name" value="Ketoacyl-synt_C"/>
    <property type="match status" value="1"/>
</dbReference>
<dbReference type="Pfam" id="PF00109">
    <property type="entry name" value="ketoacyl-synt"/>
    <property type="match status" value="1"/>
</dbReference>
<gene>
    <name evidence="12" type="ORF">Fmac_020783</name>
</gene>
<keyword evidence="7" id="KW-0275">Fatty acid biosynthesis</keyword>
<evidence type="ECO:0000313" key="12">
    <source>
        <dbReference type="EMBL" id="KAL2327356.1"/>
    </source>
</evidence>
<evidence type="ECO:0000256" key="10">
    <source>
        <dbReference type="RuleBase" id="RU003694"/>
    </source>
</evidence>
<dbReference type="EC" id="2.3.1.41" evidence="2"/>
<dbReference type="PANTHER" id="PTHR11712">
    <property type="entry name" value="POLYKETIDE SYNTHASE-RELATED"/>
    <property type="match status" value="1"/>
</dbReference>
<dbReference type="SUPFAM" id="SSF53901">
    <property type="entry name" value="Thiolase-like"/>
    <property type="match status" value="2"/>
</dbReference>
<keyword evidence="4 10" id="KW-0808">Transferase</keyword>
<accession>A0ABD1LUZ8</accession>
<evidence type="ECO:0000313" key="13">
    <source>
        <dbReference type="Proteomes" id="UP001603857"/>
    </source>
</evidence>
<dbReference type="FunFam" id="3.40.47.10:FF:000018">
    <property type="entry name" value="3-oxoacyl-[acyl-carrier-protein] synthase 2"/>
    <property type="match status" value="1"/>
</dbReference>